<dbReference type="EMBL" id="CP002869">
    <property type="protein sequence ID" value="AEI42731.1"/>
    <property type="molecule type" value="Genomic_DNA"/>
</dbReference>
<sequence length="47" mass="5094">MVTDEYGEDAKLMHSSQISGRVMKNGNKGKRTPCGVLSNGEMNLVLP</sequence>
<name>F8FFV4_PAEMK</name>
<organism evidence="1 2">
    <name type="scientific">Paenibacillus mucilaginosus (strain KNP414)</name>
    <dbReference type="NCBI Taxonomy" id="1036673"/>
    <lineage>
        <taxon>Bacteria</taxon>
        <taxon>Bacillati</taxon>
        <taxon>Bacillota</taxon>
        <taxon>Bacilli</taxon>
        <taxon>Bacillales</taxon>
        <taxon>Paenibacillaceae</taxon>
        <taxon>Paenibacillus</taxon>
    </lineage>
</organism>
<accession>F8FFV4</accession>
<dbReference type="AlphaFoldDB" id="F8FFV4"/>
<reference evidence="1 2" key="2">
    <citation type="journal article" date="2013" name="Genome Announc.">
        <title>Genome Sequence of Growth-Improving Paenibacillus mucilaginosus Strain KNP414.</title>
        <authorList>
            <person name="Lu J.J."/>
            <person name="Wang J.F."/>
            <person name="Hu X.F."/>
        </authorList>
    </citation>
    <scope>NUCLEOTIDE SEQUENCE [LARGE SCALE GENOMIC DNA]</scope>
    <source>
        <strain evidence="1 2">KNP414</strain>
    </source>
</reference>
<evidence type="ECO:0000313" key="1">
    <source>
        <dbReference type="EMBL" id="AEI42731.1"/>
    </source>
</evidence>
<reference evidence="2" key="1">
    <citation type="submission" date="2011-06" db="EMBL/GenBank/DDBJ databases">
        <title>Complete genome sequence of Paenibacillus mucilaginosus KNP414.</title>
        <authorList>
            <person name="Wang J."/>
            <person name="Hu S."/>
            <person name="Hu X."/>
            <person name="Zhang B."/>
            <person name="Dong D."/>
            <person name="Zhang S."/>
            <person name="Zhao K."/>
            <person name="Wu D."/>
        </authorList>
    </citation>
    <scope>NUCLEOTIDE SEQUENCE [LARGE SCALE GENOMIC DNA]</scope>
    <source>
        <strain evidence="2">KNP414</strain>
    </source>
</reference>
<protein>
    <submittedName>
        <fullName evidence="1">Uncharacterized protein</fullName>
    </submittedName>
</protein>
<evidence type="ECO:0000313" key="2">
    <source>
        <dbReference type="Proteomes" id="UP000006620"/>
    </source>
</evidence>
<dbReference type="KEGG" id="pms:KNP414_04199"/>
<gene>
    <name evidence="1" type="ordered locus">KNP414_04199</name>
</gene>
<proteinExistence type="predicted"/>
<dbReference type="Proteomes" id="UP000006620">
    <property type="component" value="Chromosome"/>
</dbReference>
<dbReference type="HOGENOM" id="CLU_3171059_0_0_9"/>